<dbReference type="InterPro" id="IPR029460">
    <property type="entry name" value="DNAPol_HHH"/>
</dbReference>
<evidence type="ECO:0000256" key="1">
    <source>
        <dbReference type="ARBA" id="ARBA00012417"/>
    </source>
</evidence>
<dbReference type="InterPro" id="IPR011708">
    <property type="entry name" value="DNA_pol3_alpha_NTPase_dom"/>
</dbReference>
<proteinExistence type="predicted"/>
<evidence type="ECO:0000256" key="6">
    <source>
        <dbReference type="ARBA" id="ARBA00049244"/>
    </source>
</evidence>
<evidence type="ECO:0000313" key="8">
    <source>
        <dbReference type="EMBL" id="AGY47228.1"/>
    </source>
</evidence>
<keyword evidence="5" id="KW-0239">DNA-directed DNA polymerase</keyword>
<dbReference type="RefSeq" id="YP_008770677.1">
    <property type="nucleotide sequence ID" value="NC_022766.1"/>
</dbReference>
<dbReference type="Gene3D" id="1.10.10.1600">
    <property type="entry name" value="Bacterial DNA polymerase III alpha subunit, thumb domain"/>
    <property type="match status" value="1"/>
</dbReference>
<evidence type="ECO:0000256" key="4">
    <source>
        <dbReference type="ARBA" id="ARBA00022705"/>
    </source>
</evidence>
<keyword evidence="4" id="KW-0235">DNA replication</keyword>
<accession>U5PXP4</accession>
<dbReference type="Gene3D" id="1.10.150.870">
    <property type="match status" value="1"/>
</dbReference>
<evidence type="ECO:0000256" key="2">
    <source>
        <dbReference type="ARBA" id="ARBA00022679"/>
    </source>
</evidence>
<dbReference type="EMBL" id="KF669651">
    <property type="protein sequence ID" value="AGY47228.1"/>
    <property type="molecule type" value="Genomic_DNA"/>
</dbReference>
<dbReference type="Gene3D" id="3.20.20.140">
    <property type="entry name" value="Metal-dependent hydrolases"/>
    <property type="match status" value="1"/>
</dbReference>
<dbReference type="GO" id="GO:0003887">
    <property type="term" value="F:DNA-directed DNA polymerase activity"/>
    <property type="evidence" value="ECO:0007669"/>
    <property type="project" value="UniProtKB-KW"/>
</dbReference>
<dbReference type="SMART" id="SM00481">
    <property type="entry name" value="POLIIIAc"/>
    <property type="match status" value="1"/>
</dbReference>
<dbReference type="Proteomes" id="UP000017647">
    <property type="component" value="Segment"/>
</dbReference>
<dbReference type="InterPro" id="IPR040982">
    <property type="entry name" value="DNA_pol3_finger"/>
</dbReference>
<dbReference type="GeneID" id="17959431"/>
<evidence type="ECO:0000313" key="9">
    <source>
        <dbReference type="Proteomes" id="UP000017647"/>
    </source>
</evidence>
<dbReference type="InterPro" id="IPR004013">
    <property type="entry name" value="PHP_dom"/>
</dbReference>
<comment type="catalytic activity">
    <reaction evidence="6">
        <text>DNA(n) + a 2'-deoxyribonucleoside 5'-triphosphate = DNA(n+1) + diphosphate</text>
        <dbReference type="Rhea" id="RHEA:22508"/>
        <dbReference type="Rhea" id="RHEA-COMP:17339"/>
        <dbReference type="Rhea" id="RHEA-COMP:17340"/>
        <dbReference type="ChEBI" id="CHEBI:33019"/>
        <dbReference type="ChEBI" id="CHEBI:61560"/>
        <dbReference type="ChEBI" id="CHEBI:173112"/>
        <dbReference type="EC" id="2.7.7.7"/>
    </reaction>
</comment>
<dbReference type="KEGG" id="vg:17959431"/>
<dbReference type="Pfam" id="PF17657">
    <property type="entry name" value="DNA_pol3_finger"/>
    <property type="match status" value="1"/>
</dbReference>
<dbReference type="NCBIfam" id="TIGR00594">
    <property type="entry name" value="polc"/>
    <property type="match status" value="1"/>
</dbReference>
<dbReference type="SUPFAM" id="SSF89550">
    <property type="entry name" value="PHP domain-like"/>
    <property type="match status" value="1"/>
</dbReference>
<keyword evidence="9" id="KW-1185">Reference proteome</keyword>
<organism evidence="8 9">
    <name type="scientific">Bacillus phage Glittering</name>
    <dbReference type="NCBI Taxonomy" id="2884421"/>
    <lineage>
        <taxon>Viruses</taxon>
        <taxon>Duplodnaviria</taxon>
        <taxon>Heunggongvirae</taxon>
        <taxon>Uroviricota</taxon>
        <taxon>Caudoviricetes</taxon>
        <taxon>Ehrlichviridae</taxon>
        <taxon>Andromedavirus</taxon>
        <taxon>Andromedavirus glittering</taxon>
    </lineage>
</organism>
<dbReference type="InterPro" id="IPR016195">
    <property type="entry name" value="Pol/histidinol_Pase-like"/>
</dbReference>
<evidence type="ECO:0000256" key="5">
    <source>
        <dbReference type="ARBA" id="ARBA00022932"/>
    </source>
</evidence>
<protein>
    <recommendedName>
        <fullName evidence="1">DNA-directed DNA polymerase</fullName>
        <ecNumber evidence="1">2.7.7.7</ecNumber>
    </recommendedName>
</protein>
<dbReference type="InterPro" id="IPR004805">
    <property type="entry name" value="DnaE2/DnaE/PolC"/>
</dbReference>
<dbReference type="Pfam" id="PF14579">
    <property type="entry name" value="HHH_6"/>
    <property type="match status" value="1"/>
</dbReference>
<dbReference type="PANTHER" id="PTHR32294">
    <property type="entry name" value="DNA POLYMERASE III SUBUNIT ALPHA"/>
    <property type="match status" value="1"/>
</dbReference>
<dbReference type="InterPro" id="IPR003141">
    <property type="entry name" value="Pol/His_phosphatase_N"/>
</dbReference>
<dbReference type="Pfam" id="PF02811">
    <property type="entry name" value="PHP"/>
    <property type="match status" value="1"/>
</dbReference>
<dbReference type="PANTHER" id="PTHR32294:SF0">
    <property type="entry name" value="DNA POLYMERASE III SUBUNIT ALPHA"/>
    <property type="match status" value="1"/>
</dbReference>
<dbReference type="CDD" id="cd04485">
    <property type="entry name" value="DnaE_OBF"/>
    <property type="match status" value="1"/>
</dbReference>
<sequence length="1030" mass="117513">MCKVCFVQLHNHSCYSERDAHSRIDKLIDRAIENKQKAIGLTDHGAMHGIPEFMNLAKQKGIKGIAGFEGYMTMGDKKDKTEKHYHQLLLAKNEVGFRNLMKLSSIGFIDGFHGRPRFSFDDLVEHSEGLVVTSSCLAGVIPQVILEGDERKARVLIRKFKKNIDDFYLEVQPTPMSEQKMVNDFLFKTSPEEGIPLLATCDVHYVDQADMKAHQGMLCLARKATMDDPPAYPSEESYWLKGSKQVFMDFIGQGYPKDQVIEAMNNTGKVADKVDFDLKKDKDLLPVFPLEGDMTSLKQIQTMIKDGLKRKIPKVTTTYVERVKFELGVISQKGYIDYFLIVADAIKWCKEQGILINFGRGSGAGSLVAYLLDITEVDPIKHGLFFERFLDITRQKMPDIDTDIQSERRHELFTYLKEKYGYNRVAQVTNYTKMSAKSAFKNALMIYDVPFGKSQEITNLIPDNMLIEEVYQVVPKLAKMRKETVETKQGKRIPLEDVFTMAEAFEGVISNTSIHAGGILITPDDMTNHFPLHGTKEETAVQWNKDDVEEMGGVKFDFLGLKTLSIVGSCLESIHMETGKYLDIYEIARSADDKEVYERISKGLTSNSFQLNSSGMRDLCKQVQPTEFKHIVAINALYRPPALASGDTWRYANIKNGREEERYSHPEEKQITGETYGVITYQEHVMQLVHHFAGWDYGRGDKLRKMSAEQLEELRAEFIWDSVSNFDYDQDNVEFIAQMGDLWDRIVQYMGYGFNKSHGVAYSMLTYLTVFLEHYYPEHYMSAILTSKMSDQETLAKVFQDIKRENFEVIAPDVNKSELSFVASQGRIIFPMGMINGVGEKAVVELLENRPFTSIEDVFERVNKRVVTKRAMKPLIFAGAFDSLHPDLTRKDIYIKYLELKKDPKKTIEEAKGMEWNKSIMADEEKELLGVYVTYNPMDKYHLKPWSSFPDGVKGAFIAGQVSKVKAFNDKKGNRMAFVSVDTQEGVRELVIFSHIFGSNSDIIKKNIKVIAEGRRDGEKLIVDTIKELD</sequence>
<dbReference type="GO" id="GO:0006260">
    <property type="term" value="P:DNA replication"/>
    <property type="evidence" value="ECO:0007669"/>
    <property type="project" value="UniProtKB-KW"/>
</dbReference>
<evidence type="ECO:0000259" key="7">
    <source>
        <dbReference type="SMART" id="SM00481"/>
    </source>
</evidence>
<name>U5PXP4_9CAUD</name>
<dbReference type="InterPro" id="IPR041931">
    <property type="entry name" value="DNA_pol3_alpha_thumb_dom"/>
</dbReference>
<keyword evidence="3" id="KW-0548">Nucleotidyltransferase</keyword>
<keyword evidence="2" id="KW-0808">Transferase</keyword>
<reference evidence="8 9" key="1">
    <citation type="journal article" date="2013" name="Genome Announc.">
        <title>Complete Genome of Bacillus pumilus Siphophage Glittering.</title>
        <authorList>
            <person name="Matthew S.P."/>
            <person name="Decker S.L."/>
            <person name="Chamakura K.R."/>
            <person name="Kuty Everett G.F."/>
        </authorList>
    </citation>
    <scope>NUCLEOTIDE SEQUENCE [LARGE SCALE GENOMIC DNA]</scope>
</reference>
<feature type="domain" description="Polymerase/histidinol phosphatase N-terminal" evidence="7">
    <location>
        <begin position="7"/>
        <end position="74"/>
    </location>
</feature>
<evidence type="ECO:0000256" key="3">
    <source>
        <dbReference type="ARBA" id="ARBA00022695"/>
    </source>
</evidence>
<dbReference type="GO" id="GO:0008408">
    <property type="term" value="F:3'-5' exonuclease activity"/>
    <property type="evidence" value="ECO:0007669"/>
    <property type="project" value="InterPro"/>
</dbReference>
<dbReference type="EC" id="2.7.7.7" evidence="1"/>
<gene>
    <name evidence="8" type="ORF">Glittering_41</name>
</gene>
<dbReference type="Pfam" id="PF07733">
    <property type="entry name" value="DNA_pol3_alpha"/>
    <property type="match status" value="1"/>
</dbReference>